<dbReference type="GO" id="GO:0005634">
    <property type="term" value="C:nucleus"/>
    <property type="evidence" value="ECO:0007669"/>
    <property type="project" value="UniProtKB-SubCell"/>
</dbReference>
<evidence type="ECO:0000256" key="1">
    <source>
        <dbReference type="ARBA" id="ARBA00002206"/>
    </source>
</evidence>
<proteinExistence type="inferred from homology"/>
<evidence type="ECO:0000256" key="3">
    <source>
        <dbReference type="ARBA" id="ARBA00007722"/>
    </source>
</evidence>
<dbReference type="SUPFAM" id="SSF57716">
    <property type="entry name" value="Glucocorticoid receptor-like (DNA-binding domain)"/>
    <property type="match status" value="1"/>
</dbReference>
<evidence type="ECO:0000256" key="14">
    <source>
        <dbReference type="SAM" id="MobiDB-lite"/>
    </source>
</evidence>
<feature type="domain" description="Tify" evidence="17">
    <location>
        <begin position="77"/>
        <end position="112"/>
    </location>
</feature>
<dbReference type="AlphaFoldDB" id="D8RCW3"/>
<keyword evidence="19" id="KW-1185">Reference proteome</keyword>
<dbReference type="InterPro" id="IPR000679">
    <property type="entry name" value="Znf_GATA"/>
</dbReference>
<dbReference type="GO" id="GO:0008270">
    <property type="term" value="F:zinc ion binding"/>
    <property type="evidence" value="ECO:0007669"/>
    <property type="project" value="UniProtKB-KW"/>
</dbReference>
<keyword evidence="11 13" id="KW-0539">Nucleus</keyword>
<evidence type="ECO:0000259" key="17">
    <source>
        <dbReference type="PROSITE" id="PS51320"/>
    </source>
</evidence>
<dbReference type="SMART" id="SM00979">
    <property type="entry name" value="TIFY"/>
    <property type="match status" value="1"/>
</dbReference>
<feature type="domain" description="GATA-type" evidence="15">
    <location>
        <begin position="217"/>
        <end position="262"/>
    </location>
</feature>
<evidence type="ECO:0000256" key="8">
    <source>
        <dbReference type="ARBA" id="ARBA00023125"/>
    </source>
</evidence>
<dbReference type="KEGG" id="smo:SELMODRAFT_409922"/>
<dbReference type="GO" id="GO:0043565">
    <property type="term" value="F:sequence-specific DNA binding"/>
    <property type="evidence" value="ECO:0007669"/>
    <property type="project" value="InterPro"/>
</dbReference>
<keyword evidence="10" id="KW-0804">Transcription</keyword>
<feature type="region of interest" description="Disordered" evidence="14">
    <location>
        <begin position="1"/>
        <end position="63"/>
    </location>
</feature>
<accession>D8RCW3</accession>
<feature type="region of interest" description="Disordered" evidence="14">
    <location>
        <begin position="251"/>
        <end position="297"/>
    </location>
</feature>
<dbReference type="SMART" id="SM00401">
    <property type="entry name" value="ZnF_GATA"/>
    <property type="match status" value="1"/>
</dbReference>
<evidence type="ECO:0000256" key="13">
    <source>
        <dbReference type="PROSITE-ProRule" id="PRU00357"/>
    </source>
</evidence>
<evidence type="ECO:0000256" key="12">
    <source>
        <dbReference type="PROSITE-ProRule" id="PRU00094"/>
    </source>
</evidence>
<dbReference type="eggNOG" id="KOG1601">
    <property type="taxonomic scope" value="Eukaryota"/>
</dbReference>
<evidence type="ECO:0000256" key="7">
    <source>
        <dbReference type="ARBA" id="ARBA00023015"/>
    </source>
</evidence>
<dbReference type="EMBL" id="GL377576">
    <property type="protein sequence ID" value="EFJ29913.1"/>
    <property type="molecule type" value="Genomic_DNA"/>
</dbReference>
<keyword evidence="8" id="KW-0238">DNA-binding</keyword>
<feature type="compositionally biased region" description="Low complexity" evidence="14">
    <location>
        <begin position="260"/>
        <end position="276"/>
    </location>
</feature>
<dbReference type="Pfam" id="PF06200">
    <property type="entry name" value="tify"/>
    <property type="match status" value="1"/>
</dbReference>
<dbReference type="Pfam" id="PF06203">
    <property type="entry name" value="CCT"/>
    <property type="match status" value="1"/>
</dbReference>
<comment type="subcellular location">
    <subcellularLocation>
        <location evidence="2 13">Nucleus</location>
    </subcellularLocation>
</comment>
<keyword evidence="4" id="KW-0479">Metal-binding</keyword>
<sequence length="297" mass="33074">MDHLHEHQRSTIDRHHEFENQGFVEEEEEAGAKGAGEGGEGAHGFQEEEDDGAGDGAGDGDGAMVDLEEEEPVMDEEHAGGSQLTLSYQGEVYLFENVPVEKVHDVLTVLGGQEIQSFTNVPSYLAYPKNQSLLEPPGPGQRLNPRDREEYIRRYREKRERRIWGKRILYSVRSNVAVKMNRHKGQFAPFKVKEEESEEKPATSTPAVETVCQGCGCASGTTPMMRKGPAGPKTLCNACGLMWANKGVLKSSQVREQKTPQQPLQHQQHQQQQDDLVPCQNSSPKVPRGTKRKTRAT</sequence>
<evidence type="ECO:0000256" key="2">
    <source>
        <dbReference type="ARBA" id="ARBA00004123"/>
    </source>
</evidence>
<feature type="compositionally biased region" description="Gly residues" evidence="14">
    <location>
        <begin position="33"/>
        <end position="42"/>
    </location>
</feature>
<evidence type="ECO:0000256" key="9">
    <source>
        <dbReference type="ARBA" id="ARBA00023159"/>
    </source>
</evidence>
<evidence type="ECO:0000256" key="4">
    <source>
        <dbReference type="ARBA" id="ARBA00022723"/>
    </source>
</evidence>
<comment type="similarity">
    <text evidence="3">Belongs to the type IV zinc-finger family. Class C subfamily.</text>
</comment>
<evidence type="ECO:0000256" key="6">
    <source>
        <dbReference type="ARBA" id="ARBA00022833"/>
    </source>
</evidence>
<dbReference type="PROSITE" id="PS50114">
    <property type="entry name" value="GATA_ZN_FINGER_2"/>
    <property type="match status" value="1"/>
</dbReference>
<evidence type="ECO:0000256" key="11">
    <source>
        <dbReference type="ARBA" id="ARBA00023242"/>
    </source>
</evidence>
<dbReference type="PROSITE" id="PS51320">
    <property type="entry name" value="TIFY"/>
    <property type="match status" value="1"/>
</dbReference>
<dbReference type="CDD" id="cd00202">
    <property type="entry name" value="ZnF_GATA"/>
    <property type="match status" value="1"/>
</dbReference>
<dbReference type="HOGENOM" id="CLU_057264_0_2_1"/>
<keyword evidence="6" id="KW-0862">Zinc</keyword>
<dbReference type="InParanoid" id="D8RCW3"/>
<keyword evidence="7" id="KW-0805">Transcription regulation</keyword>
<dbReference type="PANTHER" id="PTHR46125">
    <property type="entry name" value="GATA TRANSCRIPTION FACTOR 28"/>
    <property type="match status" value="1"/>
</dbReference>
<dbReference type="Proteomes" id="UP000001514">
    <property type="component" value="Unassembled WGS sequence"/>
</dbReference>
<gene>
    <name evidence="18" type="ORF">SELMODRAFT_409922</name>
</gene>
<dbReference type="Gramene" id="EFJ29913">
    <property type="protein sequence ID" value="EFJ29913"/>
    <property type="gene ID" value="SELMODRAFT_409922"/>
</dbReference>
<evidence type="ECO:0000259" key="15">
    <source>
        <dbReference type="PROSITE" id="PS50114"/>
    </source>
</evidence>
<dbReference type="InterPro" id="IPR045280">
    <property type="entry name" value="TIFY-like"/>
</dbReference>
<evidence type="ECO:0000313" key="18">
    <source>
        <dbReference type="EMBL" id="EFJ29913.1"/>
    </source>
</evidence>
<keyword evidence="5 12" id="KW-0863">Zinc-finger</keyword>
<keyword evidence="9" id="KW-0010">Activator</keyword>
<dbReference type="InterPro" id="IPR013088">
    <property type="entry name" value="Znf_NHR/GATA"/>
</dbReference>
<organism evidence="19">
    <name type="scientific">Selaginella moellendorffii</name>
    <name type="common">Spikemoss</name>
    <dbReference type="NCBI Taxonomy" id="88036"/>
    <lineage>
        <taxon>Eukaryota</taxon>
        <taxon>Viridiplantae</taxon>
        <taxon>Streptophyta</taxon>
        <taxon>Embryophyta</taxon>
        <taxon>Tracheophyta</taxon>
        <taxon>Lycopodiopsida</taxon>
        <taxon>Selaginellales</taxon>
        <taxon>Selaginellaceae</taxon>
        <taxon>Selaginella</taxon>
    </lineage>
</organism>
<feature type="domain" description="CCT" evidence="16">
    <location>
        <begin position="148"/>
        <end position="190"/>
    </location>
</feature>
<protein>
    <recommendedName>
        <fullName evidence="20">GATA-type domain-containing protein</fullName>
    </recommendedName>
</protein>
<dbReference type="Gene3D" id="3.30.50.10">
    <property type="entry name" value="Erythroid Transcription Factor GATA-1, subunit A"/>
    <property type="match status" value="1"/>
</dbReference>
<evidence type="ECO:0000313" key="19">
    <source>
        <dbReference type="Proteomes" id="UP000001514"/>
    </source>
</evidence>
<dbReference type="Pfam" id="PF00320">
    <property type="entry name" value="GATA"/>
    <property type="match status" value="1"/>
</dbReference>
<evidence type="ECO:0008006" key="20">
    <source>
        <dbReference type="Google" id="ProtNLM"/>
    </source>
</evidence>
<evidence type="ECO:0000259" key="16">
    <source>
        <dbReference type="PROSITE" id="PS51017"/>
    </source>
</evidence>
<feature type="compositionally biased region" description="Basic and acidic residues" evidence="14">
    <location>
        <begin position="1"/>
        <end position="19"/>
    </location>
</feature>
<dbReference type="PANTHER" id="PTHR46125:SF27">
    <property type="entry name" value="GATA TRANSCRIPTION FACTOR 28"/>
    <property type="match status" value="1"/>
</dbReference>
<dbReference type="InterPro" id="IPR010399">
    <property type="entry name" value="Tify_dom"/>
</dbReference>
<comment type="function">
    <text evidence="1">Transcriptional activator that specifically binds 5'-GATA-3' or 5'-GAT-3' motifs within gene promoters.</text>
</comment>
<feature type="compositionally biased region" description="Basic residues" evidence="14">
    <location>
        <begin position="288"/>
        <end position="297"/>
    </location>
</feature>
<name>D8RCW3_SELML</name>
<dbReference type="OrthoDB" id="2162994at2759"/>
<dbReference type="InterPro" id="IPR010402">
    <property type="entry name" value="CCT_domain"/>
</dbReference>
<reference evidence="18 19" key="1">
    <citation type="journal article" date="2011" name="Science">
        <title>The Selaginella genome identifies genetic changes associated with the evolution of vascular plants.</title>
        <authorList>
            <person name="Banks J.A."/>
            <person name="Nishiyama T."/>
            <person name="Hasebe M."/>
            <person name="Bowman J.L."/>
            <person name="Gribskov M."/>
            <person name="dePamphilis C."/>
            <person name="Albert V.A."/>
            <person name="Aono N."/>
            <person name="Aoyama T."/>
            <person name="Ambrose B.A."/>
            <person name="Ashton N.W."/>
            <person name="Axtell M.J."/>
            <person name="Barker E."/>
            <person name="Barker M.S."/>
            <person name="Bennetzen J.L."/>
            <person name="Bonawitz N.D."/>
            <person name="Chapple C."/>
            <person name="Cheng C."/>
            <person name="Correa L.G."/>
            <person name="Dacre M."/>
            <person name="DeBarry J."/>
            <person name="Dreyer I."/>
            <person name="Elias M."/>
            <person name="Engstrom E.M."/>
            <person name="Estelle M."/>
            <person name="Feng L."/>
            <person name="Finet C."/>
            <person name="Floyd S.K."/>
            <person name="Frommer W.B."/>
            <person name="Fujita T."/>
            <person name="Gramzow L."/>
            <person name="Gutensohn M."/>
            <person name="Harholt J."/>
            <person name="Hattori M."/>
            <person name="Heyl A."/>
            <person name="Hirai T."/>
            <person name="Hiwatashi Y."/>
            <person name="Ishikawa M."/>
            <person name="Iwata M."/>
            <person name="Karol K.G."/>
            <person name="Koehler B."/>
            <person name="Kolukisaoglu U."/>
            <person name="Kubo M."/>
            <person name="Kurata T."/>
            <person name="Lalonde S."/>
            <person name="Li K."/>
            <person name="Li Y."/>
            <person name="Litt A."/>
            <person name="Lyons E."/>
            <person name="Manning G."/>
            <person name="Maruyama T."/>
            <person name="Michael T.P."/>
            <person name="Mikami K."/>
            <person name="Miyazaki S."/>
            <person name="Morinaga S."/>
            <person name="Murata T."/>
            <person name="Mueller-Roeber B."/>
            <person name="Nelson D.R."/>
            <person name="Obara M."/>
            <person name="Oguri Y."/>
            <person name="Olmstead R.G."/>
            <person name="Onodera N."/>
            <person name="Petersen B.L."/>
            <person name="Pils B."/>
            <person name="Prigge M."/>
            <person name="Rensing S.A."/>
            <person name="Riano-Pachon D.M."/>
            <person name="Roberts A.W."/>
            <person name="Sato Y."/>
            <person name="Scheller H.V."/>
            <person name="Schulz B."/>
            <person name="Schulz C."/>
            <person name="Shakirov E.V."/>
            <person name="Shibagaki N."/>
            <person name="Shinohara N."/>
            <person name="Shippen D.E."/>
            <person name="Soerensen I."/>
            <person name="Sotooka R."/>
            <person name="Sugimoto N."/>
            <person name="Sugita M."/>
            <person name="Sumikawa N."/>
            <person name="Tanurdzic M."/>
            <person name="Theissen G."/>
            <person name="Ulvskov P."/>
            <person name="Wakazuki S."/>
            <person name="Weng J.K."/>
            <person name="Willats W.W."/>
            <person name="Wipf D."/>
            <person name="Wolf P.G."/>
            <person name="Yang L."/>
            <person name="Zimmer A.D."/>
            <person name="Zhu Q."/>
            <person name="Mitros T."/>
            <person name="Hellsten U."/>
            <person name="Loque D."/>
            <person name="Otillar R."/>
            <person name="Salamov A."/>
            <person name="Schmutz J."/>
            <person name="Shapiro H."/>
            <person name="Lindquist E."/>
            <person name="Lucas S."/>
            <person name="Rokhsar D."/>
            <person name="Grigoriev I.V."/>
        </authorList>
    </citation>
    <scope>NUCLEOTIDE SEQUENCE [LARGE SCALE GENOMIC DNA]</scope>
</reference>
<dbReference type="PROSITE" id="PS51017">
    <property type="entry name" value="CCT"/>
    <property type="match status" value="1"/>
</dbReference>
<evidence type="ECO:0000256" key="10">
    <source>
        <dbReference type="ARBA" id="ARBA00023163"/>
    </source>
</evidence>
<dbReference type="OMA" id="PINAPKM"/>
<evidence type="ECO:0000256" key="5">
    <source>
        <dbReference type="ARBA" id="ARBA00022771"/>
    </source>
</evidence>
<dbReference type="GO" id="GO:0006355">
    <property type="term" value="P:regulation of DNA-templated transcription"/>
    <property type="evidence" value="ECO:0007669"/>
    <property type="project" value="InterPro"/>
</dbReference>